<name>A0A3P6QM10_CYLGO</name>
<accession>A0A3P6QM10</accession>
<organism evidence="2 3">
    <name type="scientific">Cylicostephanus goldi</name>
    <name type="common">Nematode worm</name>
    <dbReference type="NCBI Taxonomy" id="71465"/>
    <lineage>
        <taxon>Eukaryota</taxon>
        <taxon>Metazoa</taxon>
        <taxon>Ecdysozoa</taxon>
        <taxon>Nematoda</taxon>
        <taxon>Chromadorea</taxon>
        <taxon>Rhabditida</taxon>
        <taxon>Rhabditina</taxon>
        <taxon>Rhabditomorpha</taxon>
        <taxon>Strongyloidea</taxon>
        <taxon>Strongylidae</taxon>
        <taxon>Cylicostephanus</taxon>
    </lineage>
</organism>
<proteinExistence type="predicted"/>
<dbReference type="OrthoDB" id="5872910at2759"/>
<evidence type="ECO:0000313" key="2">
    <source>
        <dbReference type="EMBL" id="VDK41525.1"/>
    </source>
</evidence>
<evidence type="ECO:0000256" key="1">
    <source>
        <dbReference type="SAM" id="Coils"/>
    </source>
</evidence>
<dbReference type="Proteomes" id="UP000271889">
    <property type="component" value="Unassembled WGS sequence"/>
</dbReference>
<reference evidence="2 3" key="1">
    <citation type="submission" date="2018-11" db="EMBL/GenBank/DDBJ databases">
        <authorList>
            <consortium name="Pathogen Informatics"/>
        </authorList>
    </citation>
    <scope>NUCLEOTIDE SEQUENCE [LARGE SCALE GENOMIC DNA]</scope>
</reference>
<keyword evidence="1" id="KW-0175">Coiled coil</keyword>
<gene>
    <name evidence="2" type="ORF">CGOC_LOCUS82</name>
</gene>
<sequence>MDNTSTTQLARALSAAESVEKRLRITEQTESQVAAELVRALCESASITSITLPESHRAYIRERFGSSVATLLTTLQKPASQLSTSGSSQESHRLHLSHAVKALTAETQHLIQILRKYEHHEDISKTIEFLSQENVALSHTVINRMTSIVQNFEAQSTNAEATATNIATGFRTFLSETIRELTSKEVTREVSLSQPESSLMTTLLVTLYSLESVIVRSTSTSEQSSQVNVSLGQLQRPEELRETSISLAERRRLQLIHSIEATHEEQTELIKALKRYEEHREITEVLDLLERNKVILSRRVTSQMISVLQENQKVQSREVHRQVVEKLRTVLTQDVQQLTEHSTFALWRTAQPTTSLATLVMTIASIERIVANVTAPENVQARMDASLLREASESVSSVLPEAMRSDLEALLGVSGISQTANLAQREPQESAGISIPERQRVLSSLSSSEYGSQITQTDFFSGYLVSPQPSAEEATVMRKMAQALFLRCAIKATQDEMEQMSVSLNRALEEDVANKVIYLATAQGTNLSTSAVEEIQKAVEVKLQHSESSEEAKREAPERIKSALARSIRTLTDENVYGLWETRTTREIVELVNTLKLLESVALDAFEPTEAATELVKKLRREEPQQLLTKILTEIERISVKRIFFESRTSLEHGLEHRSIFAEAYGQLPDYQRSRAWENVREQGEAQAEMSLTSGILEVGLSRHEDASKTIQTDRKLAVEATASATREEDTEIRMDLIQPRDDAMDVATNRRIPVTVTTSLIGQASTTSDTATELTLKVPEQSVTSDFVAKDRVVLEDSVKIGEISEENTLSTWKTAENRAYSEVTLSGKAKERDQMQSTIQASKETVTQMEQNLARVQELSAEMQVRAVEQQSDSKQFSADSRSEQFLIESKQINQANESATIPDISRTTATSTAREFGFESIGTLGSYGYLQPKQEQQAGIESSLPEGRRLMGEKTLLAPRQEVLEINEILRRDVRGTADALTYTKTMDKSALTTTAAQDERTIKTVDYYQREQIYNAGTELEQKVKVVAEKVMYEAGDEAAFGIWKTAEQQETQTTISRGLGSQEHSSKTVHAPVEETVLASGDFKEISTAETSSTLKLEKADSTSRAFSIEREQQDIKLEVQDSIASQFVTRPEISTASEKTSLHEFGAEQLIVGGILGHLIPKKPETAETMTQITQKPHLSAATTMSASTETNIQTSETMLKEEAMKSTMFESLVSNKEETLLATSATTEEQADVDFQRKRGSLSYGVGKSVLSATTEAAEIKSKETSDNAVFGIWDSNIRSETSQATLREKSLETSEAVLSTKATEESGMVSEVDLSKQPAVSISSTLPQEMKEQEKRGFTIEQLDVTTSYQRCAMGEIAVTTEKDTLLVSSSGSAKEFVKEQAEVVAVLGSIQPKPEQFDSVSVKLSDSKKVELEQRMKAAEEETREKQLSLEKHEASLESTKELKETIVEKEIRSTKASEDATANQIVELTEADLLEFSDVRLKARNVTEASTKVQESREEAVQGLWSTPSGAEASFTLKEKEKSVESGLLSAKAAAQEEVAITEEKIKEIVARAESTVAEKQKTDTSRSYAIEVGTTTEEVTKPYSEAAVREELAQKISANVSGGFREFSQEETALGLVAH</sequence>
<feature type="coiled-coil region" evidence="1">
    <location>
        <begin position="834"/>
        <end position="868"/>
    </location>
</feature>
<dbReference type="EMBL" id="UYRV01000076">
    <property type="protein sequence ID" value="VDK41525.1"/>
    <property type="molecule type" value="Genomic_DNA"/>
</dbReference>
<evidence type="ECO:0000313" key="3">
    <source>
        <dbReference type="Proteomes" id="UP000271889"/>
    </source>
</evidence>
<feature type="coiled-coil region" evidence="1">
    <location>
        <begin position="1411"/>
        <end position="1459"/>
    </location>
</feature>
<keyword evidence="3" id="KW-1185">Reference proteome</keyword>
<feature type="non-terminal residue" evidence="2">
    <location>
        <position position="1630"/>
    </location>
</feature>
<protein>
    <submittedName>
        <fullName evidence="2">Uncharacterized protein</fullName>
    </submittedName>
</protein>